<proteinExistence type="predicted"/>
<gene>
    <name evidence="2" type="ORF">M670_03501</name>
</gene>
<keyword evidence="1" id="KW-0812">Transmembrane</keyword>
<evidence type="ECO:0000313" key="3">
    <source>
        <dbReference type="Proteomes" id="UP000027936"/>
    </source>
</evidence>
<protein>
    <submittedName>
        <fullName evidence="2">Uncharacterized protein</fullName>
    </submittedName>
</protein>
<dbReference type="AlphaFoldDB" id="A0A072NVJ2"/>
<keyword evidence="1" id="KW-1133">Transmembrane helix</keyword>
<dbReference type="RefSeq" id="WP_035197043.1">
    <property type="nucleotide sequence ID" value="NZ_JJRY01000016.1"/>
</dbReference>
<organism evidence="2 3">
    <name type="scientific">Schinkia azotoformans MEV2011</name>
    <dbReference type="NCBI Taxonomy" id="1348973"/>
    <lineage>
        <taxon>Bacteria</taxon>
        <taxon>Bacillati</taxon>
        <taxon>Bacillota</taxon>
        <taxon>Bacilli</taxon>
        <taxon>Bacillales</taxon>
        <taxon>Bacillaceae</taxon>
        <taxon>Calidifontibacillus/Schinkia group</taxon>
        <taxon>Schinkia</taxon>
    </lineage>
</organism>
<reference evidence="2 3" key="1">
    <citation type="submission" date="2014-04" db="EMBL/GenBank/DDBJ databases">
        <title>Draft genome sequence of Bacillus azotoformans MEV2011, a (co-) denitrifying strain unable to grow in the presence of oxygen.</title>
        <authorList>
            <person name="Nielsen M."/>
            <person name="Schreiber L."/>
            <person name="Finster K."/>
            <person name="Schramm A."/>
        </authorList>
    </citation>
    <scope>NUCLEOTIDE SEQUENCE [LARGE SCALE GENOMIC DNA]</scope>
    <source>
        <strain evidence="2 3">MEV2011</strain>
    </source>
</reference>
<feature type="transmembrane region" description="Helical" evidence="1">
    <location>
        <begin position="6"/>
        <end position="24"/>
    </location>
</feature>
<dbReference type="Proteomes" id="UP000027936">
    <property type="component" value="Unassembled WGS sequence"/>
</dbReference>
<sequence length="59" mass="6642">MSYTGVIIFSVIIAAVVIGLTIWVTNKAYEVLPSVSKVDPLPNEKTREISENTRFDWDN</sequence>
<comment type="caution">
    <text evidence="2">The sequence shown here is derived from an EMBL/GenBank/DDBJ whole genome shotgun (WGS) entry which is preliminary data.</text>
</comment>
<evidence type="ECO:0000256" key="1">
    <source>
        <dbReference type="SAM" id="Phobius"/>
    </source>
</evidence>
<dbReference type="OrthoDB" id="9963679at2"/>
<dbReference type="EMBL" id="JJRY01000016">
    <property type="protein sequence ID" value="KEF37255.1"/>
    <property type="molecule type" value="Genomic_DNA"/>
</dbReference>
<evidence type="ECO:0000313" key="2">
    <source>
        <dbReference type="EMBL" id="KEF37255.1"/>
    </source>
</evidence>
<accession>A0A072NVJ2</accession>
<name>A0A072NVJ2_SCHAZ</name>
<keyword evidence="1" id="KW-0472">Membrane</keyword>